<comment type="cofactor">
    <cofactor evidence="1">
        <name>[4Fe-4S] cluster</name>
        <dbReference type="ChEBI" id="CHEBI:49883"/>
    </cofactor>
</comment>
<feature type="domain" description="Radical SAM core" evidence="6">
    <location>
        <begin position="35"/>
        <end position="142"/>
    </location>
</feature>
<dbReference type="Gene3D" id="3.20.20.70">
    <property type="entry name" value="Aldolase class I"/>
    <property type="match status" value="1"/>
</dbReference>
<evidence type="ECO:0000259" key="6">
    <source>
        <dbReference type="Pfam" id="PF04055"/>
    </source>
</evidence>
<dbReference type="SUPFAM" id="SSF102114">
    <property type="entry name" value="Radical SAM enzymes"/>
    <property type="match status" value="1"/>
</dbReference>
<name>A0A085ZXP4_9FLAO</name>
<comment type="caution">
    <text evidence="7">The sequence shown here is derived from an EMBL/GenBank/DDBJ whole genome shotgun (WGS) entry which is preliminary data.</text>
</comment>
<protein>
    <recommendedName>
        <fullName evidence="6">Radical SAM core domain-containing protein</fullName>
    </recommendedName>
</protein>
<reference evidence="7 8" key="1">
    <citation type="submission" date="2014-07" db="EMBL/GenBank/DDBJ databases">
        <title>Genome of Chryseobacterium luteum DSM 18605.</title>
        <authorList>
            <person name="Stropko S.J."/>
            <person name="Pipes S.E."/>
            <person name="Newman J.D."/>
        </authorList>
    </citation>
    <scope>NUCLEOTIDE SEQUENCE [LARGE SCALE GENOMIC DNA]</scope>
    <source>
        <strain evidence="7 8">DSM 18605</strain>
    </source>
</reference>
<dbReference type="GO" id="GO:0051536">
    <property type="term" value="F:iron-sulfur cluster binding"/>
    <property type="evidence" value="ECO:0007669"/>
    <property type="project" value="UniProtKB-KW"/>
</dbReference>
<organism evidence="7 8">
    <name type="scientific">Chryseobacterium luteum</name>
    <dbReference type="NCBI Taxonomy" id="421531"/>
    <lineage>
        <taxon>Bacteria</taxon>
        <taxon>Pseudomonadati</taxon>
        <taxon>Bacteroidota</taxon>
        <taxon>Flavobacteriia</taxon>
        <taxon>Flavobacteriales</taxon>
        <taxon>Weeksellaceae</taxon>
        <taxon>Chryseobacterium group</taxon>
        <taxon>Chryseobacterium</taxon>
    </lineage>
</organism>
<evidence type="ECO:0000256" key="4">
    <source>
        <dbReference type="ARBA" id="ARBA00023004"/>
    </source>
</evidence>
<dbReference type="Pfam" id="PF04055">
    <property type="entry name" value="Radical_SAM"/>
    <property type="match status" value="1"/>
</dbReference>
<accession>A0A085ZXP4</accession>
<keyword evidence="8" id="KW-1185">Reference proteome</keyword>
<keyword evidence="4" id="KW-0408">Iron</keyword>
<dbReference type="STRING" id="421531.IX38_01465"/>
<dbReference type="InterPro" id="IPR023867">
    <property type="entry name" value="Sulphatase_maturase_rSAM"/>
</dbReference>
<dbReference type="GO" id="GO:0046872">
    <property type="term" value="F:metal ion binding"/>
    <property type="evidence" value="ECO:0007669"/>
    <property type="project" value="UniProtKB-KW"/>
</dbReference>
<dbReference type="AlphaFoldDB" id="A0A085ZXP4"/>
<dbReference type="PANTHER" id="PTHR43273">
    <property type="entry name" value="ANAEROBIC SULFATASE-MATURATING ENZYME HOMOLOG ASLB-RELATED"/>
    <property type="match status" value="1"/>
</dbReference>
<evidence type="ECO:0000256" key="5">
    <source>
        <dbReference type="ARBA" id="ARBA00023014"/>
    </source>
</evidence>
<dbReference type="GO" id="GO:0016491">
    <property type="term" value="F:oxidoreductase activity"/>
    <property type="evidence" value="ECO:0007669"/>
    <property type="project" value="InterPro"/>
</dbReference>
<evidence type="ECO:0000313" key="7">
    <source>
        <dbReference type="EMBL" id="KFF09208.1"/>
    </source>
</evidence>
<dbReference type="InterPro" id="IPR013785">
    <property type="entry name" value="Aldolase_TIM"/>
</dbReference>
<proteinExistence type="predicted"/>
<evidence type="ECO:0000256" key="1">
    <source>
        <dbReference type="ARBA" id="ARBA00001966"/>
    </source>
</evidence>
<evidence type="ECO:0000256" key="2">
    <source>
        <dbReference type="ARBA" id="ARBA00022691"/>
    </source>
</evidence>
<dbReference type="InterPro" id="IPR007197">
    <property type="entry name" value="rSAM"/>
</dbReference>
<evidence type="ECO:0000256" key="3">
    <source>
        <dbReference type="ARBA" id="ARBA00022723"/>
    </source>
</evidence>
<keyword evidence="3" id="KW-0479">Metal-binding</keyword>
<dbReference type="eggNOG" id="COG0641">
    <property type="taxonomic scope" value="Bacteria"/>
</dbReference>
<evidence type="ECO:0000313" key="8">
    <source>
        <dbReference type="Proteomes" id="UP000028703"/>
    </source>
</evidence>
<keyword evidence="5" id="KW-0411">Iron-sulfur</keyword>
<keyword evidence="2" id="KW-0949">S-adenosyl-L-methionine</keyword>
<gene>
    <name evidence="7" type="ORF">IX38_01465</name>
</gene>
<dbReference type="Proteomes" id="UP000028703">
    <property type="component" value="Unassembled WGS sequence"/>
</dbReference>
<dbReference type="PANTHER" id="PTHR43273:SF8">
    <property type="entry name" value="RADICAL SAM DOMAIN PROTEIN"/>
    <property type="match status" value="1"/>
</dbReference>
<dbReference type="EMBL" id="JPRO01000001">
    <property type="protein sequence ID" value="KFF09208.1"/>
    <property type="molecule type" value="Genomic_DNA"/>
</dbReference>
<sequence>MYNMGDSSYIHQPKFISIENVQILAERIKKHCVQHDLRKFSITFHGGEPLLYGKTKMITIIEILKSIENDNLKIVLGLQTNALLIDDEWCEIFNKYKMGIGISLDGVKEINDQNRIDFKGKGTYDKVIRGVNKCLEHSVDFGILSVVNSKLNPIDSYRHFCSLGILGYDLLLLDKNHDAHDSAEFETADWLIKIFDEWYPHKEGIAINYFVNMLNGIYGLDIKSDAYGKGYNKTIIIETNGSIETLDVLKICGESFTKNNLNIIDNDLDDIFDSELIRLYYHSNFFLPKKCLACPVQDICGGGYIPHRYSAENGFNNPTIYCNDMLKLITHLQNKVVDAMIPEIRERSQVQKLTYEHALEIINETLPTIQEPEYTDFLESFRKTEYA</sequence>
<dbReference type="InterPro" id="IPR058240">
    <property type="entry name" value="rSAM_sf"/>
</dbReference>